<dbReference type="STRING" id="1538463.B0T36_23030"/>
<feature type="domain" description="Acyl-CoA thioesterase-like N-terminal HotDog" evidence="1">
    <location>
        <begin position="27"/>
        <end position="100"/>
    </location>
</feature>
<accession>A0A1W0B5H7</accession>
<dbReference type="InterPro" id="IPR049449">
    <property type="entry name" value="TesB_ACOT8-like_N"/>
</dbReference>
<dbReference type="InterPro" id="IPR042171">
    <property type="entry name" value="Acyl-CoA_hotdog"/>
</dbReference>
<evidence type="ECO:0000313" key="3">
    <source>
        <dbReference type="EMBL" id="ONM46036.1"/>
    </source>
</evidence>
<reference evidence="3 4" key="1">
    <citation type="journal article" date="2016" name="Antonie Van Leeuwenhoek">
        <title>Nocardia donostiensis sp. nov., isolated from human respiratory specimens.</title>
        <authorList>
            <person name="Ercibengoa M."/>
            <person name="Bell M."/>
            <person name="Marimon J.M."/>
            <person name="Humrighouse B."/>
            <person name="Klenk H.P."/>
            <person name="Potter G."/>
            <person name="Perez-Trallero E."/>
        </authorList>
    </citation>
    <scope>NUCLEOTIDE SEQUENCE [LARGE SCALE GENOMIC DNA]</scope>
    <source>
        <strain evidence="3 4">X1655</strain>
    </source>
</reference>
<dbReference type="InterPro" id="IPR049450">
    <property type="entry name" value="ACOT8-like_C"/>
</dbReference>
<evidence type="ECO:0008006" key="5">
    <source>
        <dbReference type="Google" id="ProtNLM"/>
    </source>
</evidence>
<dbReference type="Gene3D" id="2.40.160.210">
    <property type="entry name" value="Acyl-CoA thioesterase, double hotdog domain"/>
    <property type="match status" value="1"/>
</dbReference>
<dbReference type="Pfam" id="PF13622">
    <property type="entry name" value="4HBT_3"/>
    <property type="match status" value="1"/>
</dbReference>
<proteinExistence type="predicted"/>
<organism evidence="3 4">
    <name type="scientific">Nocardia donostiensis</name>
    <dbReference type="NCBI Taxonomy" id="1538463"/>
    <lineage>
        <taxon>Bacteria</taxon>
        <taxon>Bacillati</taxon>
        <taxon>Actinomycetota</taxon>
        <taxon>Actinomycetes</taxon>
        <taxon>Mycobacteriales</taxon>
        <taxon>Nocardiaceae</taxon>
        <taxon>Nocardia</taxon>
    </lineage>
</organism>
<sequence>MVSFFVERGNQLVAERLAISPWTPTQLSGTGVCGLLARELEGRCPDGFVPARLTVDLYQPVANGEFDIRSVVVRQGPRITVADASLRQDGQERARASVVFLPVGEEPPGQVWSPEEELPMPAEVCVSPDGSPPLFKTGDRDWTGDFEASQNAERKILWQSLPPLVAGEPITSFQRAAIFGDSTNLVCHWGSEGAGYINADVTVTLSRLPIGDELGLRADNTIASAGISIGSATLYDRTGPVGTCVVTTLANARRHIDFAGTTSAELAGEPL</sequence>
<evidence type="ECO:0000313" key="4">
    <source>
        <dbReference type="Proteomes" id="UP000188836"/>
    </source>
</evidence>
<dbReference type="EMBL" id="MUMY01000035">
    <property type="protein sequence ID" value="ONM46036.1"/>
    <property type="molecule type" value="Genomic_DNA"/>
</dbReference>
<gene>
    <name evidence="3" type="ORF">B0T46_25190</name>
</gene>
<comment type="caution">
    <text evidence="3">The sequence shown here is derived from an EMBL/GenBank/DDBJ whole genome shotgun (WGS) entry which is preliminary data.</text>
</comment>
<evidence type="ECO:0000259" key="1">
    <source>
        <dbReference type="Pfam" id="PF13622"/>
    </source>
</evidence>
<evidence type="ECO:0000259" key="2">
    <source>
        <dbReference type="Pfam" id="PF20789"/>
    </source>
</evidence>
<dbReference type="Proteomes" id="UP000188836">
    <property type="component" value="Unassembled WGS sequence"/>
</dbReference>
<protein>
    <recommendedName>
        <fullName evidence="5">TesB-like acyl-CoA thioesterase 4</fullName>
    </recommendedName>
</protein>
<dbReference type="AlphaFoldDB" id="A0A1W0B5H7"/>
<dbReference type="InterPro" id="IPR029069">
    <property type="entry name" value="HotDog_dom_sf"/>
</dbReference>
<name>A0A1W0B5H7_9NOCA</name>
<dbReference type="Pfam" id="PF20789">
    <property type="entry name" value="4HBT_3C"/>
    <property type="match status" value="1"/>
</dbReference>
<feature type="domain" description="Acyl-CoA thioesterase-like C-terminal" evidence="2">
    <location>
        <begin position="135"/>
        <end position="245"/>
    </location>
</feature>
<dbReference type="SUPFAM" id="SSF54637">
    <property type="entry name" value="Thioesterase/thiol ester dehydrase-isomerase"/>
    <property type="match status" value="1"/>
</dbReference>
<keyword evidence="4" id="KW-1185">Reference proteome</keyword>
<dbReference type="OrthoDB" id="4968093at2"/>